<evidence type="ECO:0000259" key="4">
    <source>
        <dbReference type="PROSITE" id="PS51455"/>
    </source>
</evidence>
<keyword evidence="1" id="KW-0808">Transferase</keyword>
<keyword evidence="1 5" id="KW-0418">Kinase</keyword>
<dbReference type="Gene3D" id="3.30.800.10">
    <property type="entry name" value="Phosphatidylinositol Phosphate Kinase II Beta"/>
    <property type="match status" value="1"/>
</dbReference>
<dbReference type="SUPFAM" id="SSF56104">
    <property type="entry name" value="SAICAR synthase-like"/>
    <property type="match status" value="1"/>
</dbReference>
<dbReference type="InterPro" id="IPR027483">
    <property type="entry name" value="PInositol-4-P-4/5-kinase_C_sf"/>
</dbReference>
<evidence type="ECO:0000313" key="5">
    <source>
        <dbReference type="EMBL" id="CEL74776.1"/>
    </source>
</evidence>
<dbReference type="InterPro" id="IPR023610">
    <property type="entry name" value="PInositol-4/5-P-5/4-kinase"/>
</dbReference>
<dbReference type="PROSITE" id="PS51455">
    <property type="entry name" value="PIPK"/>
    <property type="match status" value="1"/>
</dbReference>
<dbReference type="InterPro" id="IPR002498">
    <property type="entry name" value="PInositol-4-P-4/5-kinase_core"/>
</dbReference>
<evidence type="ECO:0000256" key="2">
    <source>
        <dbReference type="SAM" id="MobiDB-lite"/>
    </source>
</evidence>
<feature type="region of interest" description="Disordered" evidence="2">
    <location>
        <begin position="1"/>
        <end position="21"/>
    </location>
</feature>
<dbReference type="Pfam" id="PF01504">
    <property type="entry name" value="PIP5K"/>
    <property type="match status" value="1"/>
</dbReference>
<feature type="compositionally biased region" description="Polar residues" evidence="2">
    <location>
        <begin position="1"/>
        <end position="12"/>
    </location>
</feature>
<dbReference type="InterPro" id="IPR011992">
    <property type="entry name" value="EF-hand-dom_pair"/>
</dbReference>
<dbReference type="PRINTS" id="PR00450">
    <property type="entry name" value="RECOVERIN"/>
</dbReference>
<dbReference type="InterPro" id="IPR027484">
    <property type="entry name" value="PInositol-4-P-5-kinase_N"/>
</dbReference>
<feature type="domain" description="PIPK" evidence="4">
    <location>
        <begin position="895"/>
        <end position="1299"/>
    </location>
</feature>
<dbReference type="InterPro" id="IPR002048">
    <property type="entry name" value="EF_hand_dom"/>
</dbReference>
<dbReference type="PANTHER" id="PTHR23086:SF8">
    <property type="entry name" value="PHOSPHATIDYLINOSITOL 5-PHOSPHATE 4-KINASE, ISOFORM A"/>
    <property type="match status" value="1"/>
</dbReference>
<dbReference type="CDD" id="cd00139">
    <property type="entry name" value="PIPKc"/>
    <property type="match status" value="1"/>
</dbReference>
<dbReference type="PROSITE" id="PS50222">
    <property type="entry name" value="EF_HAND_2"/>
    <property type="match status" value="1"/>
</dbReference>
<evidence type="ECO:0000259" key="3">
    <source>
        <dbReference type="PROSITE" id="PS50222"/>
    </source>
</evidence>
<dbReference type="Gene3D" id="3.30.810.10">
    <property type="entry name" value="2-Layer Sandwich"/>
    <property type="match status" value="1"/>
</dbReference>
<feature type="region of interest" description="Disordered" evidence="2">
    <location>
        <begin position="309"/>
        <end position="339"/>
    </location>
</feature>
<dbReference type="SUPFAM" id="SSF47473">
    <property type="entry name" value="EF-hand"/>
    <property type="match status" value="1"/>
</dbReference>
<feature type="compositionally biased region" description="Basic and acidic residues" evidence="2">
    <location>
        <begin position="502"/>
        <end position="519"/>
    </location>
</feature>
<evidence type="ECO:0000256" key="1">
    <source>
        <dbReference type="PROSITE-ProRule" id="PRU00781"/>
    </source>
</evidence>
<dbReference type="EMBL" id="LN714498">
    <property type="protein sequence ID" value="CEL74776.1"/>
    <property type="molecule type" value="Genomic_DNA"/>
</dbReference>
<reference evidence="5" key="1">
    <citation type="journal article" date="2015" name="PLoS ONE">
        <title>Comprehensive Evaluation of Toxoplasma gondii VEG and Neospora caninum LIV Genomes with Tachyzoite Stage Transcriptome and Proteome Defines Novel Transcript Features.</title>
        <authorList>
            <person name="Ramaprasad A."/>
            <person name="Mourier T."/>
            <person name="Naeem R."/>
            <person name="Malas T.B."/>
            <person name="Moussa E."/>
            <person name="Panigrahi A."/>
            <person name="Vermont S.J."/>
            <person name="Otto T.D."/>
            <person name="Wastling J."/>
            <person name="Pain A."/>
        </authorList>
    </citation>
    <scope>NUCLEOTIDE SEQUENCE</scope>
    <source>
        <strain evidence="5">VEG</strain>
    </source>
</reference>
<feature type="region of interest" description="Disordered" evidence="2">
    <location>
        <begin position="466"/>
        <end position="550"/>
    </location>
</feature>
<dbReference type="Gene3D" id="1.10.238.10">
    <property type="entry name" value="EF-hand"/>
    <property type="match status" value="1"/>
</dbReference>
<feature type="region of interest" description="Disordered" evidence="2">
    <location>
        <begin position="619"/>
        <end position="640"/>
    </location>
</feature>
<name>A0A0F7UXM5_TOXGV</name>
<dbReference type="GO" id="GO:0016308">
    <property type="term" value="F:1-phosphatidylinositol-4-phosphate 5-kinase activity"/>
    <property type="evidence" value="ECO:0007669"/>
    <property type="project" value="TreeGrafter"/>
</dbReference>
<dbReference type="GO" id="GO:0005886">
    <property type="term" value="C:plasma membrane"/>
    <property type="evidence" value="ECO:0007669"/>
    <property type="project" value="TreeGrafter"/>
</dbReference>
<gene>
    <name evidence="5" type="ORF">BN1205_025090</name>
</gene>
<dbReference type="GO" id="GO:0005524">
    <property type="term" value="F:ATP binding"/>
    <property type="evidence" value="ECO:0007669"/>
    <property type="project" value="UniProtKB-UniRule"/>
</dbReference>
<dbReference type="PANTHER" id="PTHR23086">
    <property type="entry name" value="PHOSPHATIDYLINOSITOL-4-PHOSPHATE 5-KINASE"/>
    <property type="match status" value="1"/>
</dbReference>
<dbReference type="GO" id="GO:0046854">
    <property type="term" value="P:phosphatidylinositol phosphate biosynthetic process"/>
    <property type="evidence" value="ECO:0007669"/>
    <property type="project" value="TreeGrafter"/>
</dbReference>
<sequence>MRSCCGRSQATHRSAGDVAPSDDLAKSPLGFKHTLQGHARLPAKMERTLLEDILTKTNLGPKEIKDLYNRFRRIAPDGSLPFSRFCDTLGVLGMVDETFLAERLFNAFDTNGDSRLSFTEFAVALGTMMRGSDDEKLNLSFKILNPTYGGGATCLADYGLGGFEEDASECEQTSVASPRVTARREPSLRSPSCGLQEPLSLQRYEELKPQIERDTIGVEDFVLLIHCVEQTRRALIGGTQPSSSDAEIRRVFMQNATVMPDGSSRMMLLDFKQAVRTSPAFLALLGVLPQELAADTSAGHQCIPAAKKAVSMRASRHRHSDVQSSADSRSESRRDSVEAVKQELQRVREELGRVVDFVNSVVSVVQKEQDTSDAIIAHVIKDAEEDAAHLADGTAAAGAVSDHGGGLSEKGEFSRMIACPVRSLEEHVPLSASSCPSMEDIHPFPSFPVRSMSEAEGEDRACGVVSRKLSGNTAEEVPATPLTSRVDGAFASSAPRSSEAVESVREDEASTQRRSEAREASSTTRESQGREEAWSGGAPSKREVPGVRESQGCEEASAACELTHETHAHLRRTLEQLHALRTATVKDAVEAEANKTISQIEAVEARIGRLLSLLRDDDRASLSSAGATSNEKEGRKSTRLTACEPPVLSASNGDRGSVGIFGNCGSSSFDSRDHWPFCRPRGLVTLEVGREEGETGREEGETGRELRNAVSEPGAREAEAEPLFLGDGTVLVGSAGSEPEETDAKVEETRFGLARGPEGDVREGEKVFRPPACRKHGSGGSRYRSFTSKKVTIRLRSAETTQRQSTDENDGPDALSEHPVLSSPCSRPLHKDSGSQSDEIPLHRMYMNRANFKFSNRQRRRRRTILPMGSFRLKRVDSNSSRPPGSPKGLAVHFGHENWDTVINIMVGIRLAAGRASSEPQRAIERYDFVMKEKFSILPNTGMVKSISDRRSLFAVRFVDYAPMVFRRLRERFHISSETYVRSVGPEQLLGNLLLGNLSSLSELVSEGRSGALFYYTADGKFMIKTISKSTAMFLRSILLDYYEHVMANPDSLLTRFFGLHAIRLKEKHRSGGAVLSPHMAADRRMHKKYFIVMSNFFHTPVEIHRRYDLKGSTYKRQLSPDQLKDSTVALKDLDIDREKEQMELGPERRSQLLAQMQKDVEFLRVHQIIDYSLLLGIFYRGQQPDDVLAAMVSSTPTPPPPRPLSFHHNFRLHHLSGLSQPSMEPHVPFFQAEFGGMWSADKSKLYYVGIVDILTCWNTVKKLEHAFKTVQTGDPKSISCVNPDYYAERFMAFMRRHIE</sequence>
<feature type="domain" description="EF-hand" evidence="3">
    <location>
        <begin position="96"/>
        <end position="131"/>
    </location>
</feature>
<organism evidence="5">
    <name type="scientific">Toxoplasma gondii (strain ATCC 50861 / VEG)</name>
    <dbReference type="NCBI Taxonomy" id="432359"/>
    <lineage>
        <taxon>Eukaryota</taxon>
        <taxon>Sar</taxon>
        <taxon>Alveolata</taxon>
        <taxon>Apicomplexa</taxon>
        <taxon>Conoidasida</taxon>
        <taxon>Coccidia</taxon>
        <taxon>Eucoccidiorida</taxon>
        <taxon>Eimeriorina</taxon>
        <taxon>Sarcocystidae</taxon>
        <taxon>Toxoplasma</taxon>
    </lineage>
</organism>
<feature type="compositionally biased region" description="Basic and acidic residues" evidence="2">
    <location>
        <begin position="328"/>
        <end position="339"/>
    </location>
</feature>
<accession>A0A0F7UXM5</accession>
<feature type="region of interest" description="Disordered" evidence="2">
    <location>
        <begin position="770"/>
        <end position="841"/>
    </location>
</feature>
<keyword evidence="1" id="KW-0067">ATP-binding</keyword>
<protein>
    <submittedName>
        <fullName evidence="5">Phosphatidylinositol-4-phosphate 5-kinase,putative</fullName>
    </submittedName>
</protein>
<keyword evidence="1" id="KW-0547">Nucleotide-binding</keyword>
<proteinExistence type="predicted"/>
<dbReference type="GO" id="GO:0005509">
    <property type="term" value="F:calcium ion binding"/>
    <property type="evidence" value="ECO:0007669"/>
    <property type="project" value="InterPro"/>
</dbReference>
<dbReference type="SMART" id="SM00330">
    <property type="entry name" value="PIPKc"/>
    <property type="match status" value="1"/>
</dbReference>